<reference evidence="1" key="1">
    <citation type="submission" date="2023-03" db="EMBL/GenBank/DDBJ databases">
        <title>Massive genome expansion in bonnet fungi (Mycena s.s.) driven by repeated elements and novel gene families across ecological guilds.</title>
        <authorList>
            <consortium name="Lawrence Berkeley National Laboratory"/>
            <person name="Harder C.B."/>
            <person name="Miyauchi S."/>
            <person name="Viragh M."/>
            <person name="Kuo A."/>
            <person name="Thoen E."/>
            <person name="Andreopoulos B."/>
            <person name="Lu D."/>
            <person name="Skrede I."/>
            <person name="Drula E."/>
            <person name="Henrissat B."/>
            <person name="Morin E."/>
            <person name="Kohler A."/>
            <person name="Barry K."/>
            <person name="LaButti K."/>
            <person name="Morin E."/>
            <person name="Salamov A."/>
            <person name="Lipzen A."/>
            <person name="Mereny Z."/>
            <person name="Hegedus B."/>
            <person name="Baldrian P."/>
            <person name="Stursova M."/>
            <person name="Weitz H."/>
            <person name="Taylor A."/>
            <person name="Grigoriev I.V."/>
            <person name="Nagy L.G."/>
            <person name="Martin F."/>
            <person name="Kauserud H."/>
        </authorList>
    </citation>
    <scope>NUCLEOTIDE SEQUENCE</scope>
    <source>
        <strain evidence="1">CBHHK200</strain>
    </source>
</reference>
<dbReference type="EMBL" id="JARJCM010000139">
    <property type="protein sequence ID" value="KAJ7026398.1"/>
    <property type="molecule type" value="Genomic_DNA"/>
</dbReference>
<comment type="caution">
    <text evidence="1">The sequence shown here is derived from an EMBL/GenBank/DDBJ whole genome shotgun (WGS) entry which is preliminary data.</text>
</comment>
<name>A0AAD6SEW4_9AGAR</name>
<dbReference type="Proteomes" id="UP001218188">
    <property type="component" value="Unassembled WGS sequence"/>
</dbReference>
<keyword evidence="2" id="KW-1185">Reference proteome</keyword>
<evidence type="ECO:0000313" key="2">
    <source>
        <dbReference type="Proteomes" id="UP001218188"/>
    </source>
</evidence>
<feature type="non-terminal residue" evidence="1">
    <location>
        <position position="1"/>
    </location>
</feature>
<protein>
    <submittedName>
        <fullName evidence="1">Uncharacterized protein</fullName>
    </submittedName>
</protein>
<evidence type="ECO:0000313" key="1">
    <source>
        <dbReference type="EMBL" id="KAJ7026398.1"/>
    </source>
</evidence>
<proteinExistence type="predicted"/>
<accession>A0AAD6SEW4</accession>
<gene>
    <name evidence="1" type="ORF">C8F04DRAFT_966439</name>
</gene>
<dbReference type="AlphaFoldDB" id="A0AAD6SEW4"/>
<organism evidence="1 2">
    <name type="scientific">Mycena alexandri</name>
    <dbReference type="NCBI Taxonomy" id="1745969"/>
    <lineage>
        <taxon>Eukaryota</taxon>
        <taxon>Fungi</taxon>
        <taxon>Dikarya</taxon>
        <taxon>Basidiomycota</taxon>
        <taxon>Agaricomycotina</taxon>
        <taxon>Agaricomycetes</taxon>
        <taxon>Agaricomycetidae</taxon>
        <taxon>Agaricales</taxon>
        <taxon>Marasmiineae</taxon>
        <taxon>Mycenaceae</taxon>
        <taxon>Mycena</taxon>
    </lineage>
</organism>
<sequence length="150" mass="16815">VTLNIILPLLSFPNLTHVELRLNYGFHLTDTCVDWIAAAWPRVVDLALSQPYETTRAIYPSPTIACLRAFARHCSYLQRLEYGTDVPPLIDGSGKVPQEALVILNVGASYTASPILRTVNFLSAIFPSLHTIRKYWSLGGRRLYSLVEEN</sequence>